<dbReference type="RefSeq" id="WP_161391638.1">
    <property type="nucleotide sequence ID" value="NZ_JBHSCP010000001.1"/>
</dbReference>
<protein>
    <recommendedName>
        <fullName evidence="3">Phytoene synthase</fullName>
    </recommendedName>
</protein>
<proteinExistence type="predicted"/>
<name>A0A6I4TY25_9SPHN</name>
<organism evidence="1 2">
    <name type="scientific">Croceibacterium xixiisoli</name>
    <dbReference type="NCBI Taxonomy" id="1476466"/>
    <lineage>
        <taxon>Bacteria</taxon>
        <taxon>Pseudomonadati</taxon>
        <taxon>Pseudomonadota</taxon>
        <taxon>Alphaproteobacteria</taxon>
        <taxon>Sphingomonadales</taxon>
        <taxon>Erythrobacteraceae</taxon>
        <taxon>Croceibacterium</taxon>
    </lineage>
</organism>
<evidence type="ECO:0008006" key="3">
    <source>
        <dbReference type="Google" id="ProtNLM"/>
    </source>
</evidence>
<evidence type="ECO:0000313" key="2">
    <source>
        <dbReference type="Proteomes" id="UP000469430"/>
    </source>
</evidence>
<comment type="caution">
    <text evidence="1">The sequence shown here is derived from an EMBL/GenBank/DDBJ whole genome shotgun (WGS) entry which is preliminary data.</text>
</comment>
<evidence type="ECO:0000313" key="1">
    <source>
        <dbReference type="EMBL" id="MXO99961.1"/>
    </source>
</evidence>
<dbReference type="OrthoDB" id="9814909at2"/>
<dbReference type="AlphaFoldDB" id="A0A6I4TY25"/>
<sequence length="223" mass="23611">MNENSPTARSDTADLPQLQQLALSYAPAAARQPTLGLLLLDAHLGTLLRQMREPVLTQLRLAWWRDTLVKPASHWPQGNQVLALLAPWRNPAALVPMVDGWEELVTDDLTPAAIQGFASGRGRGFAELARQLDLPDAAQAAQDAGRVYALADLLGNISSPAEKAQILQLAGKPSPTAFRLPRPLRPLTVLAGLGARAVARGDGHLAAGGGAFALAVRLGLLGR</sequence>
<dbReference type="Proteomes" id="UP000469430">
    <property type="component" value="Unassembled WGS sequence"/>
</dbReference>
<keyword evidence="2" id="KW-1185">Reference proteome</keyword>
<reference evidence="1 2" key="1">
    <citation type="submission" date="2019-12" db="EMBL/GenBank/DDBJ databases">
        <title>Genomic-based taxomic classification of the family Erythrobacteraceae.</title>
        <authorList>
            <person name="Xu L."/>
        </authorList>
    </citation>
    <scope>NUCLEOTIDE SEQUENCE [LARGE SCALE GENOMIC DNA]</scope>
    <source>
        <strain evidence="1 2">S36</strain>
    </source>
</reference>
<accession>A0A6I4TY25</accession>
<gene>
    <name evidence="1" type="ORF">GRI97_13285</name>
</gene>
<dbReference type="EMBL" id="WTYJ01000002">
    <property type="protein sequence ID" value="MXO99961.1"/>
    <property type="molecule type" value="Genomic_DNA"/>
</dbReference>